<keyword evidence="4" id="KW-1185">Reference proteome</keyword>
<dbReference type="InterPro" id="IPR029261">
    <property type="entry name" value="Transposase_Znf"/>
</dbReference>
<dbReference type="InterPro" id="IPR047951">
    <property type="entry name" value="Transpos_ISL3"/>
</dbReference>
<dbReference type="InterPro" id="IPR002560">
    <property type="entry name" value="Transposase_DDE"/>
</dbReference>
<dbReference type="Pfam" id="PF14690">
    <property type="entry name" value="Zn_ribbon_ISL3"/>
    <property type="match status" value="1"/>
</dbReference>
<name>A0A1I2UBJ8_9CORY</name>
<evidence type="ECO:0000259" key="2">
    <source>
        <dbReference type="Pfam" id="PF14690"/>
    </source>
</evidence>
<evidence type="ECO:0000313" key="4">
    <source>
        <dbReference type="Proteomes" id="UP000199065"/>
    </source>
</evidence>
<accession>A0A1I2UBJ8</accession>
<dbReference type="EMBL" id="FOPJ01000011">
    <property type="protein sequence ID" value="SFG72071.1"/>
    <property type="molecule type" value="Genomic_DNA"/>
</dbReference>
<dbReference type="RefSeq" id="WP_092286467.1">
    <property type="nucleotide sequence ID" value="NZ_FOPJ01000011.1"/>
</dbReference>
<gene>
    <name evidence="3" type="ORF">SAMN05660282_01747</name>
</gene>
<dbReference type="Pfam" id="PF01610">
    <property type="entry name" value="DDE_Tnp_ISL3"/>
    <property type="match status" value="1"/>
</dbReference>
<protein>
    <submittedName>
        <fullName evidence="3">Transposase</fullName>
    </submittedName>
</protein>
<evidence type="ECO:0000259" key="1">
    <source>
        <dbReference type="Pfam" id="PF01610"/>
    </source>
</evidence>
<proteinExistence type="predicted"/>
<dbReference type="PANTHER" id="PTHR33498">
    <property type="entry name" value="TRANSPOSASE FOR INSERTION SEQUENCE ELEMENT IS1557"/>
    <property type="match status" value="1"/>
</dbReference>
<dbReference type="PANTHER" id="PTHR33498:SF1">
    <property type="entry name" value="TRANSPOSASE FOR INSERTION SEQUENCE ELEMENT IS1557"/>
    <property type="match status" value="1"/>
</dbReference>
<dbReference type="AlphaFoldDB" id="A0A1I2UBJ8"/>
<reference evidence="3 4" key="1">
    <citation type="submission" date="2016-10" db="EMBL/GenBank/DDBJ databases">
        <authorList>
            <person name="de Groot N.N."/>
        </authorList>
    </citation>
    <scope>NUCLEOTIDE SEQUENCE [LARGE SCALE GENOMIC DNA]</scope>
    <source>
        <strain>J11</strain>
        <strain evidence="4">PG 39</strain>
    </source>
</reference>
<organism evidence="3 4">
    <name type="scientific">Corynebacterium spheniscorum</name>
    <dbReference type="NCBI Taxonomy" id="185761"/>
    <lineage>
        <taxon>Bacteria</taxon>
        <taxon>Bacillati</taxon>
        <taxon>Actinomycetota</taxon>
        <taxon>Actinomycetes</taxon>
        <taxon>Mycobacteriales</taxon>
        <taxon>Corynebacteriaceae</taxon>
        <taxon>Corynebacterium</taxon>
    </lineage>
</organism>
<evidence type="ECO:0000313" key="3">
    <source>
        <dbReference type="EMBL" id="SFG72071.1"/>
    </source>
</evidence>
<feature type="domain" description="Transposase IS204/IS1001/IS1096/IS1165 DDE" evidence="1">
    <location>
        <begin position="142"/>
        <end position="389"/>
    </location>
</feature>
<dbReference type="Proteomes" id="UP000199065">
    <property type="component" value="Unassembled WGS sequence"/>
</dbReference>
<dbReference type="NCBIfam" id="NF033550">
    <property type="entry name" value="transpos_ISL3"/>
    <property type="match status" value="1"/>
</dbReference>
<feature type="domain" description="Transposase IS204/IS1001/IS1096/IS1165 zinc-finger" evidence="2">
    <location>
        <begin position="21"/>
        <end position="63"/>
    </location>
</feature>
<sequence length="407" mass="47206">MAYHRTGPSQAIEIEQALDDPRCEQCGDRAYIKDRPKVRYIDLPVFGRPMSLLWRKHRLYCPNPDCQVTTWTNQDKRIASVNAKLTTRAAKWATKQVGCGRTVSEVATELGCDWHTVNDTVTVYGQALLETDHKRLSRTNAIGLDETKFVRTDNHKTHYVTTVCDVENHQIIDIVPSRKFTEVAGYLHAQPIKWKHHIRYGTLDMSPAYRAVFTVVLPEATQVADHFHVITLANRVLDTVRRRVQQEQTGHRGRKNDPLYTIRRTLTRGEERLKDTTAQRLAAMLKLGDPNAEVSLAYRVKERLREFYRQQDPEQAKTMLDELIDTCKKPSMPTELQRLGKTLTRWKQPILAYHTSYLSNSITESMNNLIKRIKRIGFGFTNFHNYRIRALLYAGKPNWRLLHNIFP</sequence>